<evidence type="ECO:0000313" key="3">
    <source>
        <dbReference type="Proteomes" id="UP001176961"/>
    </source>
</evidence>
<comment type="caution">
    <text evidence="2">The sequence shown here is derived from an EMBL/GenBank/DDBJ whole genome shotgun (WGS) entry which is preliminary data.</text>
</comment>
<accession>A0AA36DRM0</accession>
<keyword evidence="3" id="KW-1185">Reference proteome</keyword>
<dbReference type="AlphaFoldDB" id="A0AA36DRM0"/>
<dbReference type="EMBL" id="CATQJL010000001">
    <property type="protein sequence ID" value="CAJ0590852.1"/>
    <property type="molecule type" value="Genomic_DNA"/>
</dbReference>
<evidence type="ECO:0000256" key="1">
    <source>
        <dbReference type="SAM" id="MobiDB-lite"/>
    </source>
</evidence>
<feature type="region of interest" description="Disordered" evidence="1">
    <location>
        <begin position="60"/>
        <end position="93"/>
    </location>
</feature>
<name>A0AA36DRM0_CYLNA</name>
<proteinExistence type="predicted"/>
<reference evidence="2" key="1">
    <citation type="submission" date="2023-07" db="EMBL/GenBank/DDBJ databases">
        <authorList>
            <consortium name="CYATHOMIX"/>
        </authorList>
    </citation>
    <scope>NUCLEOTIDE SEQUENCE</scope>
    <source>
        <strain evidence="2">N/A</strain>
    </source>
</reference>
<sequence>MEVEDVIESLQMDYDILMERCEEAESEAAKKPMVEEWDALEEEIRFFETFLTQRGLFRKPESRSGRMRVEDSVASGSGQGPSLDEHSLSPEPAATMRMRDDASPAEHDAIACSGIRSVRAGCHAAASGRRCCGP</sequence>
<dbReference type="Proteomes" id="UP001176961">
    <property type="component" value="Unassembled WGS sequence"/>
</dbReference>
<organism evidence="2 3">
    <name type="scientific">Cylicocyclus nassatus</name>
    <name type="common">Nematode worm</name>
    <dbReference type="NCBI Taxonomy" id="53992"/>
    <lineage>
        <taxon>Eukaryota</taxon>
        <taxon>Metazoa</taxon>
        <taxon>Ecdysozoa</taxon>
        <taxon>Nematoda</taxon>
        <taxon>Chromadorea</taxon>
        <taxon>Rhabditida</taxon>
        <taxon>Rhabditina</taxon>
        <taxon>Rhabditomorpha</taxon>
        <taxon>Strongyloidea</taxon>
        <taxon>Strongylidae</taxon>
        <taxon>Cylicocyclus</taxon>
    </lineage>
</organism>
<evidence type="ECO:0000313" key="2">
    <source>
        <dbReference type="EMBL" id="CAJ0590852.1"/>
    </source>
</evidence>
<gene>
    <name evidence="2" type="ORF">CYNAS_LOCUS2835</name>
</gene>
<feature type="compositionally biased region" description="Basic and acidic residues" evidence="1">
    <location>
        <begin position="60"/>
        <end position="71"/>
    </location>
</feature>
<protein>
    <submittedName>
        <fullName evidence="2">Uncharacterized protein</fullName>
    </submittedName>
</protein>